<evidence type="ECO:0000313" key="1">
    <source>
        <dbReference type="EMBL" id="QNG52814.1"/>
    </source>
</evidence>
<sequence>MTSTRATGWALHDRLPQTLPPEEIRAINPPSRAIHEHRTYTWNGWEFDLPPGVFHPGETSRLVHARLLDGTLPVAGLRYAAMGAGLGVEAVVAGVRGAAAVHALDVHPESVRTAARHYARIVGPDGPPLFPVVADVWEGFPDGRQVDVVTFNPPAIELPLSDDPDIVRNLCVGRDIAARFFGQLVERDLLAPGGVVYLIVSNTAPLRDIVAIALDAGFDAEVVHVEDWEGDDVQTFLLALRRS</sequence>
<dbReference type="InterPro" id="IPR029063">
    <property type="entry name" value="SAM-dependent_MTases_sf"/>
</dbReference>
<gene>
    <name evidence="1" type="ORF">H6H00_01785</name>
</gene>
<dbReference type="SUPFAM" id="SSF53335">
    <property type="entry name" value="S-adenosyl-L-methionine-dependent methyltransferases"/>
    <property type="match status" value="1"/>
</dbReference>
<dbReference type="CDD" id="cd02440">
    <property type="entry name" value="AdoMet_MTases"/>
    <property type="match status" value="1"/>
</dbReference>
<dbReference type="KEGG" id="ppel:H6H00_01785"/>
<evidence type="ECO:0000313" key="2">
    <source>
        <dbReference type="Proteomes" id="UP000515728"/>
    </source>
</evidence>
<dbReference type="EMBL" id="CP060131">
    <property type="protein sequence ID" value="QNG52814.1"/>
    <property type="molecule type" value="Genomic_DNA"/>
</dbReference>
<reference evidence="1 2" key="1">
    <citation type="submission" date="2020-08" db="EMBL/GenBank/DDBJ databases">
        <authorList>
            <person name="Mo P."/>
        </authorList>
    </citation>
    <scope>NUCLEOTIDE SEQUENCE [LARGE SCALE GENOMIC DNA]</scope>
    <source>
        <strain evidence="1 2">CGMCC 4.1532</strain>
    </source>
</reference>
<dbReference type="RefSeq" id="WP_185719643.1">
    <property type="nucleotide sequence ID" value="NZ_BAAAWI010000001.1"/>
</dbReference>
<dbReference type="GO" id="GO:0008168">
    <property type="term" value="F:methyltransferase activity"/>
    <property type="evidence" value="ECO:0007669"/>
    <property type="project" value="UniProtKB-KW"/>
</dbReference>
<organism evidence="1 2">
    <name type="scientific">Pseudonocardia petroleophila</name>
    <dbReference type="NCBI Taxonomy" id="37331"/>
    <lineage>
        <taxon>Bacteria</taxon>
        <taxon>Bacillati</taxon>
        <taxon>Actinomycetota</taxon>
        <taxon>Actinomycetes</taxon>
        <taxon>Pseudonocardiales</taxon>
        <taxon>Pseudonocardiaceae</taxon>
        <taxon>Pseudonocardia</taxon>
    </lineage>
</organism>
<proteinExistence type="predicted"/>
<keyword evidence="1" id="KW-0808">Transferase</keyword>
<dbReference type="Proteomes" id="UP000515728">
    <property type="component" value="Chromosome"/>
</dbReference>
<dbReference type="Gene3D" id="3.40.50.150">
    <property type="entry name" value="Vaccinia Virus protein VP39"/>
    <property type="match status" value="1"/>
</dbReference>
<name>A0A7G7MJ53_9PSEU</name>
<dbReference type="AlphaFoldDB" id="A0A7G7MJ53"/>
<protein>
    <submittedName>
        <fullName evidence="1">Methyltransferase</fullName>
    </submittedName>
</protein>
<keyword evidence="2" id="KW-1185">Reference proteome</keyword>
<keyword evidence="1" id="KW-0489">Methyltransferase</keyword>
<dbReference type="GO" id="GO:0032259">
    <property type="term" value="P:methylation"/>
    <property type="evidence" value="ECO:0007669"/>
    <property type="project" value="UniProtKB-KW"/>
</dbReference>
<accession>A0A7G7MJ53</accession>